<dbReference type="AlphaFoldDB" id="A0A6P2BQF6"/>
<sequence>MANAVTENDVRAYFSAALNEYLEISVPKVAETAHQRYRYIPAEDYAQAMWLGILTKPIRFSDPWDKGDYALVKVRLWDEVRKVTAADDRFRRSVRAAEAGYATDDIAFYSTGLISLLLPVMVEADWDVGAAMQRASSGVDAAGVFIRANDPFSGAENYQVMLIDLKAAWRKLTEGQRRLLTAYYSCNQEDTDDGRWERDGLAASMGLTGNALRVRVFRAVQRLQDELGGADPWRR</sequence>
<dbReference type="RefSeq" id="WP_145859648.1">
    <property type="nucleotide sequence ID" value="NZ_RPFW01000007.1"/>
</dbReference>
<dbReference type="OrthoDB" id="9950126at2"/>
<evidence type="ECO:0000313" key="2">
    <source>
        <dbReference type="Proteomes" id="UP000460272"/>
    </source>
</evidence>
<dbReference type="Proteomes" id="UP000460272">
    <property type="component" value="Unassembled WGS sequence"/>
</dbReference>
<comment type="caution">
    <text evidence="1">The sequence shown here is derived from an EMBL/GenBank/DDBJ whole genome shotgun (WGS) entry which is preliminary data.</text>
</comment>
<organism evidence="1 2">
    <name type="scientific">Trebonia kvetii</name>
    <dbReference type="NCBI Taxonomy" id="2480626"/>
    <lineage>
        <taxon>Bacteria</taxon>
        <taxon>Bacillati</taxon>
        <taxon>Actinomycetota</taxon>
        <taxon>Actinomycetes</taxon>
        <taxon>Streptosporangiales</taxon>
        <taxon>Treboniaceae</taxon>
        <taxon>Trebonia</taxon>
    </lineage>
</organism>
<protein>
    <submittedName>
        <fullName evidence="1">Uncharacterized protein</fullName>
    </submittedName>
</protein>
<dbReference type="EMBL" id="RPFW01000007">
    <property type="protein sequence ID" value="TVZ01244.1"/>
    <property type="molecule type" value="Genomic_DNA"/>
</dbReference>
<keyword evidence="2" id="KW-1185">Reference proteome</keyword>
<gene>
    <name evidence="1" type="ORF">EAS64_33740</name>
</gene>
<reference evidence="1 2" key="1">
    <citation type="submission" date="2018-11" db="EMBL/GenBank/DDBJ databases">
        <title>Trebonia kvetii gen.nov., sp.nov., a novel acidophilic actinobacterium, and proposal of the new actinobacterial family Treboniaceae fam. nov.</title>
        <authorList>
            <person name="Rapoport D."/>
            <person name="Sagova-Mareckova M."/>
            <person name="Sedlacek I."/>
            <person name="Provaznik J."/>
            <person name="Kralova S."/>
            <person name="Pavlinic D."/>
            <person name="Benes V."/>
            <person name="Kopecky J."/>
        </authorList>
    </citation>
    <scope>NUCLEOTIDE SEQUENCE [LARGE SCALE GENOMIC DNA]</scope>
    <source>
        <strain evidence="1 2">15Tr583</strain>
    </source>
</reference>
<name>A0A6P2BQF6_9ACTN</name>
<accession>A0A6P2BQF6</accession>
<evidence type="ECO:0000313" key="1">
    <source>
        <dbReference type="EMBL" id="TVZ01244.1"/>
    </source>
</evidence>
<proteinExistence type="predicted"/>